<reference evidence="2 3" key="1">
    <citation type="submission" date="2013-01" db="EMBL/GenBank/DDBJ databases">
        <authorList>
            <person name="Harkins D.M."/>
            <person name="Durkin A.S."/>
            <person name="Brinkac L.M."/>
            <person name="Haft D.H."/>
            <person name="Selengut J.D."/>
            <person name="Sanka R."/>
            <person name="DePew J."/>
            <person name="Purushe J."/>
            <person name="Picardeau M."/>
            <person name="Werts C."/>
            <person name="Goarant C."/>
            <person name="Vinetz J.M."/>
            <person name="Sutton G.G."/>
            <person name="Nierman W.C."/>
            <person name="Fouts D.E."/>
        </authorList>
    </citation>
    <scope>NUCLEOTIDE SEQUENCE [LARGE SCALE GENOMIC DNA]</scope>
    <source>
        <strain evidence="2 3">Verdun HP</strain>
    </source>
</reference>
<protein>
    <submittedName>
        <fullName evidence="2">Uncharacterized protein</fullName>
    </submittedName>
</protein>
<comment type="caution">
    <text evidence="2">The sequence shown here is derived from an EMBL/GenBank/DDBJ whole genome shotgun (WGS) entry which is preliminary data.</text>
</comment>
<keyword evidence="1" id="KW-0472">Membrane</keyword>
<keyword evidence="1" id="KW-0812">Transmembrane</keyword>
<feature type="transmembrane region" description="Helical" evidence="1">
    <location>
        <begin position="65"/>
        <end position="88"/>
    </location>
</feature>
<evidence type="ECO:0000256" key="1">
    <source>
        <dbReference type="SAM" id="Phobius"/>
    </source>
</evidence>
<keyword evidence="1" id="KW-1133">Transmembrane helix</keyword>
<dbReference type="Proteomes" id="UP000012092">
    <property type="component" value="Unassembled WGS sequence"/>
</dbReference>
<accession>M6RMB9</accession>
<evidence type="ECO:0000313" key="2">
    <source>
        <dbReference type="EMBL" id="EMO06916.1"/>
    </source>
</evidence>
<proteinExistence type="predicted"/>
<gene>
    <name evidence="2" type="ORF">LEP1GSC116_2881</name>
</gene>
<organism evidence="2 3">
    <name type="scientific">Leptospira interrogans serovar Icterohaemorrhagiae str. Verdun HP</name>
    <dbReference type="NCBI Taxonomy" id="1049910"/>
    <lineage>
        <taxon>Bacteria</taxon>
        <taxon>Pseudomonadati</taxon>
        <taxon>Spirochaetota</taxon>
        <taxon>Spirochaetia</taxon>
        <taxon>Leptospirales</taxon>
        <taxon>Leptospiraceae</taxon>
        <taxon>Leptospira</taxon>
    </lineage>
</organism>
<sequence>MFPDQENIFHFLWTRFPIHFKRSVFSFIESFLKLLELKSQTSENFLFSKVKIFRNKFGLLFSDRALRYFCFFTFFFSLCSLSDIFYILEIIFGRNKVLDFPGRLC</sequence>
<dbReference type="EMBL" id="AHNZ02000139">
    <property type="protein sequence ID" value="EMO06916.1"/>
    <property type="molecule type" value="Genomic_DNA"/>
</dbReference>
<name>M6RMB9_LEPIR</name>
<dbReference type="AlphaFoldDB" id="M6RMB9"/>
<evidence type="ECO:0000313" key="3">
    <source>
        <dbReference type="Proteomes" id="UP000012092"/>
    </source>
</evidence>